<proteinExistence type="predicted"/>
<organism evidence="2 3">
    <name type="scientific">Acorus gramineus</name>
    <name type="common">Dwarf sweet flag</name>
    <dbReference type="NCBI Taxonomy" id="55184"/>
    <lineage>
        <taxon>Eukaryota</taxon>
        <taxon>Viridiplantae</taxon>
        <taxon>Streptophyta</taxon>
        <taxon>Embryophyta</taxon>
        <taxon>Tracheophyta</taxon>
        <taxon>Spermatophyta</taxon>
        <taxon>Magnoliopsida</taxon>
        <taxon>Liliopsida</taxon>
        <taxon>Acoraceae</taxon>
        <taxon>Acorus</taxon>
    </lineage>
</organism>
<sequence>MAASSVFAVAVRTEGGKTQQGSRCGKQHLSGASASVGEEFVMISIIITTTTAKTLAMEREVLLMTNSSPAQAQSPRWCCFPQRQPCCRLPPSVESEATVPTTAPTRALPTDDRRSDRCV</sequence>
<dbReference type="AlphaFoldDB" id="A0AAV9BBQ2"/>
<dbReference type="EMBL" id="JAUJYN010000004">
    <property type="protein sequence ID" value="KAK1273790.1"/>
    <property type="molecule type" value="Genomic_DNA"/>
</dbReference>
<name>A0AAV9BBQ2_ACOGR</name>
<feature type="region of interest" description="Disordered" evidence="1">
    <location>
        <begin position="91"/>
        <end position="119"/>
    </location>
</feature>
<reference evidence="2" key="1">
    <citation type="journal article" date="2023" name="Nat. Commun.">
        <title>Diploid and tetraploid genomes of Acorus and the evolution of monocots.</title>
        <authorList>
            <person name="Ma L."/>
            <person name="Liu K.W."/>
            <person name="Li Z."/>
            <person name="Hsiao Y.Y."/>
            <person name="Qi Y."/>
            <person name="Fu T."/>
            <person name="Tang G.D."/>
            <person name="Zhang D."/>
            <person name="Sun W.H."/>
            <person name="Liu D.K."/>
            <person name="Li Y."/>
            <person name="Chen G.Z."/>
            <person name="Liu X.D."/>
            <person name="Liao X.Y."/>
            <person name="Jiang Y.T."/>
            <person name="Yu X."/>
            <person name="Hao Y."/>
            <person name="Huang J."/>
            <person name="Zhao X.W."/>
            <person name="Ke S."/>
            <person name="Chen Y.Y."/>
            <person name="Wu W.L."/>
            <person name="Hsu J.L."/>
            <person name="Lin Y.F."/>
            <person name="Huang M.D."/>
            <person name="Li C.Y."/>
            <person name="Huang L."/>
            <person name="Wang Z.W."/>
            <person name="Zhao X."/>
            <person name="Zhong W.Y."/>
            <person name="Peng D.H."/>
            <person name="Ahmad S."/>
            <person name="Lan S."/>
            <person name="Zhang J.S."/>
            <person name="Tsai W.C."/>
            <person name="Van de Peer Y."/>
            <person name="Liu Z.J."/>
        </authorList>
    </citation>
    <scope>NUCLEOTIDE SEQUENCE</scope>
    <source>
        <strain evidence="2">SCP</strain>
    </source>
</reference>
<comment type="caution">
    <text evidence="2">The sequence shown here is derived from an EMBL/GenBank/DDBJ whole genome shotgun (WGS) entry which is preliminary data.</text>
</comment>
<gene>
    <name evidence="2" type="ORF">QJS04_geneDACA016487</name>
</gene>
<evidence type="ECO:0000313" key="3">
    <source>
        <dbReference type="Proteomes" id="UP001179952"/>
    </source>
</evidence>
<accession>A0AAV9BBQ2</accession>
<protein>
    <submittedName>
        <fullName evidence="2">Uncharacterized protein</fullName>
    </submittedName>
</protein>
<evidence type="ECO:0000313" key="2">
    <source>
        <dbReference type="EMBL" id="KAK1273790.1"/>
    </source>
</evidence>
<evidence type="ECO:0000256" key="1">
    <source>
        <dbReference type="SAM" id="MobiDB-lite"/>
    </source>
</evidence>
<feature type="compositionally biased region" description="Basic and acidic residues" evidence="1">
    <location>
        <begin position="109"/>
        <end position="119"/>
    </location>
</feature>
<keyword evidence="3" id="KW-1185">Reference proteome</keyword>
<reference evidence="2" key="2">
    <citation type="submission" date="2023-06" db="EMBL/GenBank/DDBJ databases">
        <authorList>
            <person name="Ma L."/>
            <person name="Liu K.-W."/>
            <person name="Li Z."/>
            <person name="Hsiao Y.-Y."/>
            <person name="Qi Y."/>
            <person name="Fu T."/>
            <person name="Tang G."/>
            <person name="Zhang D."/>
            <person name="Sun W.-H."/>
            <person name="Liu D.-K."/>
            <person name="Li Y."/>
            <person name="Chen G.-Z."/>
            <person name="Liu X.-D."/>
            <person name="Liao X.-Y."/>
            <person name="Jiang Y.-T."/>
            <person name="Yu X."/>
            <person name="Hao Y."/>
            <person name="Huang J."/>
            <person name="Zhao X.-W."/>
            <person name="Ke S."/>
            <person name="Chen Y.-Y."/>
            <person name="Wu W.-L."/>
            <person name="Hsu J.-L."/>
            <person name="Lin Y.-F."/>
            <person name="Huang M.-D."/>
            <person name="Li C.-Y."/>
            <person name="Huang L."/>
            <person name="Wang Z.-W."/>
            <person name="Zhao X."/>
            <person name="Zhong W.-Y."/>
            <person name="Peng D.-H."/>
            <person name="Ahmad S."/>
            <person name="Lan S."/>
            <person name="Zhang J.-S."/>
            <person name="Tsai W.-C."/>
            <person name="Van De Peer Y."/>
            <person name="Liu Z.-J."/>
        </authorList>
    </citation>
    <scope>NUCLEOTIDE SEQUENCE</scope>
    <source>
        <strain evidence="2">SCP</strain>
        <tissue evidence="2">Leaves</tissue>
    </source>
</reference>
<dbReference type="Proteomes" id="UP001179952">
    <property type="component" value="Unassembled WGS sequence"/>
</dbReference>